<keyword evidence="3" id="KW-1185">Reference proteome</keyword>
<reference evidence="2 3" key="1">
    <citation type="submission" date="2020-08" db="EMBL/GenBank/DDBJ databases">
        <title>Sequencing the genomes of 1000 actinobacteria strains.</title>
        <authorList>
            <person name="Klenk H.-P."/>
        </authorList>
    </citation>
    <scope>NUCLEOTIDE SEQUENCE [LARGE SCALE GENOMIC DNA]</scope>
    <source>
        <strain evidence="2 3">DSM 45886</strain>
    </source>
</reference>
<proteinExistence type="predicted"/>
<comment type="caution">
    <text evidence="2">The sequence shown here is derived from an EMBL/GenBank/DDBJ whole genome shotgun (WGS) entry which is preliminary data.</text>
</comment>
<dbReference type="RefSeq" id="WP_246446723.1">
    <property type="nucleotide sequence ID" value="NZ_JACHJW010000001.1"/>
</dbReference>
<feature type="region of interest" description="Disordered" evidence="1">
    <location>
        <begin position="154"/>
        <end position="314"/>
    </location>
</feature>
<accession>A0A7W7WRI9</accession>
<feature type="compositionally biased region" description="Basic and acidic residues" evidence="1">
    <location>
        <begin position="208"/>
        <end position="217"/>
    </location>
</feature>
<organism evidence="2 3">
    <name type="scientific">Micromonospora polyrhachis</name>
    <dbReference type="NCBI Taxonomy" id="1282883"/>
    <lineage>
        <taxon>Bacteria</taxon>
        <taxon>Bacillati</taxon>
        <taxon>Actinomycetota</taxon>
        <taxon>Actinomycetes</taxon>
        <taxon>Micromonosporales</taxon>
        <taxon>Micromonosporaceae</taxon>
        <taxon>Micromonospora</taxon>
    </lineage>
</organism>
<evidence type="ECO:0000313" key="2">
    <source>
        <dbReference type="EMBL" id="MBB4961145.1"/>
    </source>
</evidence>
<evidence type="ECO:0000256" key="1">
    <source>
        <dbReference type="SAM" id="MobiDB-lite"/>
    </source>
</evidence>
<feature type="region of interest" description="Disordered" evidence="1">
    <location>
        <begin position="55"/>
        <end position="91"/>
    </location>
</feature>
<feature type="compositionally biased region" description="Low complexity" evidence="1">
    <location>
        <begin position="245"/>
        <end position="269"/>
    </location>
</feature>
<name>A0A7W7WRI9_9ACTN</name>
<feature type="compositionally biased region" description="Low complexity" evidence="1">
    <location>
        <begin position="66"/>
        <end position="76"/>
    </location>
</feature>
<dbReference type="AlphaFoldDB" id="A0A7W7WRI9"/>
<dbReference type="Proteomes" id="UP000578819">
    <property type="component" value="Unassembled WGS sequence"/>
</dbReference>
<sequence length="314" mass="29816">MGGIDPGTAREEAERLVTTALAAVRLAAAGTAGGGSESGPSGPLGSLGSFGDMISGVLGPPPAGPPAAGAGASAGPEPSVEGDASETARAGAVPGGGHFATGTAECCVCPICRAIVALRDPSPEFSERLATGAGDFAAGVASLLRAFSTVTTTASASPTASDAGPEAAAGEPVRAAGPQHPSGPDTPAGTGAPCQTPAAGGEPGGDQMWREATRTGHDSWAAPEPDVWAAATRRDGAEPLGGSGAPTDAAATPDAAGTADVTGTADVAGPTARTRIRSAGTSATAHGAVDRPVVPASRTPTSGTGADDLSGDDA</sequence>
<feature type="compositionally biased region" description="Low complexity" evidence="1">
    <location>
        <begin position="154"/>
        <end position="163"/>
    </location>
</feature>
<gene>
    <name evidence="2" type="ORF">FHR38_004878</name>
</gene>
<dbReference type="EMBL" id="JACHJW010000001">
    <property type="protein sequence ID" value="MBB4961145.1"/>
    <property type="molecule type" value="Genomic_DNA"/>
</dbReference>
<protein>
    <submittedName>
        <fullName evidence="2">Uncharacterized protein</fullName>
    </submittedName>
</protein>
<evidence type="ECO:0000313" key="3">
    <source>
        <dbReference type="Proteomes" id="UP000578819"/>
    </source>
</evidence>